<organism evidence="7 8">
    <name type="scientific">Loktanella atrilutea</name>
    <dbReference type="NCBI Taxonomy" id="366533"/>
    <lineage>
        <taxon>Bacteria</taxon>
        <taxon>Pseudomonadati</taxon>
        <taxon>Pseudomonadota</taxon>
        <taxon>Alphaproteobacteria</taxon>
        <taxon>Rhodobacterales</taxon>
        <taxon>Roseobacteraceae</taxon>
        <taxon>Loktanella</taxon>
    </lineage>
</organism>
<dbReference type="InterPro" id="IPR014756">
    <property type="entry name" value="Ig_E-set"/>
</dbReference>
<evidence type="ECO:0000313" key="8">
    <source>
        <dbReference type="Proteomes" id="UP000183987"/>
    </source>
</evidence>
<dbReference type="PANTHER" id="PTHR30504:SF2">
    <property type="entry name" value="GLUCANS BIOSYNTHESIS PROTEIN G"/>
    <property type="match status" value="1"/>
</dbReference>
<evidence type="ECO:0000256" key="2">
    <source>
        <dbReference type="ARBA" id="ARBA00005001"/>
    </source>
</evidence>
<evidence type="ECO:0000256" key="5">
    <source>
        <dbReference type="SAM" id="SignalP"/>
    </source>
</evidence>
<feature type="signal peptide" evidence="5">
    <location>
        <begin position="1"/>
        <end position="35"/>
    </location>
</feature>
<dbReference type="UniPathway" id="UPA00637"/>
<evidence type="ECO:0000256" key="1">
    <source>
        <dbReference type="ARBA" id="ARBA00004418"/>
    </source>
</evidence>
<sequence length="531" mass="58171">MPMPARPFHPSRRTFLRGGLSVAALAAVLPSARLAAQQATASANDAVPFDYDTLIARAKTMAGSDYEPVASLGAPFADLDYDAYRNIQFKEDSALWAGPAATAVLHAYHPGWLFDTTVQLFEVAEGRARPLVFTTDDFNYYGKAAELMPAGTDLPGVAGFRLNAPLNAPDRYDEVVSFLGASYFRALGAGNRYGLSARGLAVNTATSEEEEFPMFTAFWLERPAPGDTAIRFYALLDSQSVVGAYRFVLTPGETTTMDVTTDLFFRNDVAQLGIAPLTSMFLFGPNDRGHFDDYRERVHDSEALVINTEANTLYRVLNNPPRLANSYFSTPAPQSFGLVQRHRGFDDYLDAGAHYEMRPSLMVQPLDDWGTGNVRLIEIPSELEANDNIVAFWIPAGDFKGGDEKRLSYRLLWGAEPAGASSQLAQVSRTLAGNGGVGGLKPRTDRRKFVIDFEGASLGEPIEDSPVSAQVDVVGGTITQEVLQKVDGHDHMWRLVIEVVADNNATVELRAHLGAGDRPLTETWVYQWLKE</sequence>
<dbReference type="PANTHER" id="PTHR30504">
    <property type="entry name" value="GLUCANS BIOSYNTHESIS PROTEIN"/>
    <property type="match status" value="1"/>
</dbReference>
<dbReference type="InterPro" id="IPR013783">
    <property type="entry name" value="Ig-like_fold"/>
</dbReference>
<feature type="domain" description="Glucan biosynthesis periplasmic MdoG C-terminal" evidence="6">
    <location>
        <begin position="49"/>
        <end position="528"/>
    </location>
</feature>
<dbReference type="SUPFAM" id="SSF74650">
    <property type="entry name" value="Galactose mutarotase-like"/>
    <property type="match status" value="1"/>
</dbReference>
<protein>
    <submittedName>
        <fullName evidence="7">Glucans biosynthesis protein</fullName>
    </submittedName>
</protein>
<dbReference type="PIRSF" id="PIRSF006281">
    <property type="entry name" value="MdoG"/>
    <property type="match status" value="1"/>
</dbReference>
<evidence type="ECO:0000313" key="7">
    <source>
        <dbReference type="EMBL" id="SHF42341.1"/>
    </source>
</evidence>
<dbReference type="InterPro" id="IPR006311">
    <property type="entry name" value="TAT_signal"/>
</dbReference>
<dbReference type="EMBL" id="FQUE01000006">
    <property type="protein sequence ID" value="SHF42341.1"/>
    <property type="molecule type" value="Genomic_DNA"/>
</dbReference>
<keyword evidence="8" id="KW-1185">Reference proteome</keyword>
<comment type="subcellular location">
    <subcellularLocation>
        <location evidence="1">Periplasm</location>
    </subcellularLocation>
</comment>
<evidence type="ECO:0000256" key="4">
    <source>
        <dbReference type="ARBA" id="ARBA00022764"/>
    </source>
</evidence>
<comment type="pathway">
    <text evidence="2">Glycan metabolism; osmoregulated periplasmic glucan (OPG) biosynthesis.</text>
</comment>
<evidence type="ECO:0000259" key="6">
    <source>
        <dbReference type="Pfam" id="PF04349"/>
    </source>
</evidence>
<dbReference type="Pfam" id="PF04349">
    <property type="entry name" value="MdoG"/>
    <property type="match status" value="1"/>
</dbReference>
<comment type="similarity">
    <text evidence="3">Belongs to the OpgD/OpgG family.</text>
</comment>
<dbReference type="GO" id="GO:0030246">
    <property type="term" value="F:carbohydrate binding"/>
    <property type="evidence" value="ECO:0007669"/>
    <property type="project" value="InterPro"/>
</dbReference>
<dbReference type="RefSeq" id="WP_072857694.1">
    <property type="nucleotide sequence ID" value="NZ_FQUE01000006.1"/>
</dbReference>
<dbReference type="GO" id="GO:0030288">
    <property type="term" value="C:outer membrane-bounded periplasmic space"/>
    <property type="evidence" value="ECO:0007669"/>
    <property type="project" value="TreeGrafter"/>
</dbReference>
<dbReference type="InterPro" id="IPR007444">
    <property type="entry name" value="Glucan_biosyn_MdoG_C"/>
</dbReference>
<name>A0A1M5BIL8_LOKAT</name>
<dbReference type="Gene3D" id="2.70.98.10">
    <property type="match status" value="1"/>
</dbReference>
<accession>A0A1M5BIL8</accession>
<dbReference type="PROSITE" id="PS51318">
    <property type="entry name" value="TAT"/>
    <property type="match status" value="1"/>
</dbReference>
<dbReference type="InterPro" id="IPR014438">
    <property type="entry name" value="Glucan_biosyn_MdoG/MdoD"/>
</dbReference>
<dbReference type="AlphaFoldDB" id="A0A1M5BIL8"/>
<dbReference type="SUPFAM" id="SSF81296">
    <property type="entry name" value="E set domains"/>
    <property type="match status" value="1"/>
</dbReference>
<feature type="chain" id="PRO_5012499811" evidence="5">
    <location>
        <begin position="36"/>
        <end position="531"/>
    </location>
</feature>
<dbReference type="Proteomes" id="UP000183987">
    <property type="component" value="Unassembled WGS sequence"/>
</dbReference>
<dbReference type="InterPro" id="IPR011013">
    <property type="entry name" value="Gal_mutarotase_sf_dom"/>
</dbReference>
<proteinExistence type="inferred from homology"/>
<keyword evidence="5" id="KW-0732">Signal</keyword>
<dbReference type="Gene3D" id="2.60.40.10">
    <property type="entry name" value="Immunoglobulins"/>
    <property type="match status" value="1"/>
</dbReference>
<dbReference type="STRING" id="366533.SAMN05444339_10631"/>
<dbReference type="GO" id="GO:0003824">
    <property type="term" value="F:catalytic activity"/>
    <property type="evidence" value="ECO:0007669"/>
    <property type="project" value="InterPro"/>
</dbReference>
<gene>
    <name evidence="7" type="ORF">SAMN05444339_10631</name>
</gene>
<dbReference type="InterPro" id="IPR014718">
    <property type="entry name" value="GH-type_carb-bd"/>
</dbReference>
<keyword evidence="4" id="KW-0574">Periplasm</keyword>
<evidence type="ECO:0000256" key="3">
    <source>
        <dbReference type="ARBA" id="ARBA00009284"/>
    </source>
</evidence>
<reference evidence="8" key="1">
    <citation type="submission" date="2016-11" db="EMBL/GenBank/DDBJ databases">
        <authorList>
            <person name="Varghese N."/>
            <person name="Submissions S."/>
        </authorList>
    </citation>
    <scope>NUCLEOTIDE SEQUENCE [LARGE SCALE GENOMIC DNA]</scope>
    <source>
        <strain evidence="8">DSM 29326</strain>
    </source>
</reference>
<dbReference type="GO" id="GO:0051274">
    <property type="term" value="P:beta-glucan biosynthetic process"/>
    <property type="evidence" value="ECO:0007669"/>
    <property type="project" value="TreeGrafter"/>
</dbReference>